<dbReference type="PIRSF" id="PIRSF038321">
    <property type="entry name" value="PTS_glc_srb_IIC"/>
    <property type="match status" value="1"/>
</dbReference>
<gene>
    <name evidence="2" type="ORF">GCM10009737_17610</name>
</gene>
<feature type="transmembrane region" description="Helical" evidence="1">
    <location>
        <begin position="44"/>
        <end position="66"/>
    </location>
</feature>
<accession>A0ABN2PB99</accession>
<protein>
    <submittedName>
        <fullName evidence="2">PTS glucitol/sorbitol transporter subunit IIC</fullName>
    </submittedName>
</protein>
<comment type="caution">
    <text evidence="2">The sequence shown here is derived from an EMBL/GenBank/DDBJ whole genome shotgun (WGS) entry which is preliminary data.</text>
</comment>
<dbReference type="Proteomes" id="UP001501612">
    <property type="component" value="Unassembled WGS sequence"/>
</dbReference>
<dbReference type="InterPro" id="IPR004699">
    <property type="entry name" value="PTS_IID_sorb"/>
</dbReference>
<dbReference type="Pfam" id="PF03608">
    <property type="entry name" value="EII-GUT"/>
    <property type="match status" value="1"/>
</dbReference>
<proteinExistence type="predicted"/>
<dbReference type="PANTHER" id="PTHR40399:SF1">
    <property type="entry name" value="PTS SYSTEM GLUCITOL_SORBITOL-SPECIFIC EIIC COMPONENT"/>
    <property type="match status" value="1"/>
</dbReference>
<keyword evidence="1" id="KW-0812">Transmembrane</keyword>
<keyword evidence="1" id="KW-0472">Membrane</keyword>
<keyword evidence="1" id="KW-1133">Transmembrane helix</keyword>
<dbReference type="NCBIfam" id="TIGR00821">
    <property type="entry name" value="EII-GUT"/>
    <property type="match status" value="1"/>
</dbReference>
<evidence type="ECO:0000313" key="3">
    <source>
        <dbReference type="Proteomes" id="UP001501612"/>
    </source>
</evidence>
<dbReference type="PROSITE" id="PS51107">
    <property type="entry name" value="PTS_EIIC_TYPE_5"/>
    <property type="match status" value="1"/>
</dbReference>
<organism evidence="2 3">
    <name type="scientific">Nocardioides lentus</name>
    <dbReference type="NCBI Taxonomy" id="338077"/>
    <lineage>
        <taxon>Bacteria</taxon>
        <taxon>Bacillati</taxon>
        <taxon>Actinomycetota</taxon>
        <taxon>Actinomycetes</taxon>
        <taxon>Propionibacteriales</taxon>
        <taxon>Nocardioidaceae</taxon>
        <taxon>Nocardioides</taxon>
    </lineage>
</organism>
<sequence length="206" mass="22269">MTLTTLGLPLTTETTVEDPSGFFGVLAHAAEWFIGLFQAGGEVFVGLVTGIIPLLIVLLTAVNALIRAVGPERIDKVGELAARPGIQYYPVRYLLLPVLSVFFLTNPMAYTMGRFLPERYKPAFYDSAVSFVHPITGLFPHANPAELFVYLGIAAGITTLGLSTSDLAVRFLLVGLVVILIRGIVTELITSRMLSRRATTTEESVA</sequence>
<feature type="transmembrane region" description="Helical" evidence="1">
    <location>
        <begin position="86"/>
        <end position="105"/>
    </location>
</feature>
<dbReference type="PANTHER" id="PTHR40399">
    <property type="entry name" value="PTS SYSTEM GLUCITOL/SORBITOL-SPECIFIC EIIC COMPONENT"/>
    <property type="match status" value="1"/>
</dbReference>
<evidence type="ECO:0000313" key="2">
    <source>
        <dbReference type="EMBL" id="GAA1916627.1"/>
    </source>
</evidence>
<name>A0ABN2PB99_9ACTN</name>
<keyword evidence="3" id="KW-1185">Reference proteome</keyword>
<feature type="transmembrane region" description="Helical" evidence="1">
    <location>
        <begin position="171"/>
        <end position="189"/>
    </location>
</feature>
<evidence type="ECO:0000256" key="1">
    <source>
        <dbReference type="SAM" id="Phobius"/>
    </source>
</evidence>
<dbReference type="EMBL" id="BAAAMY010000004">
    <property type="protein sequence ID" value="GAA1916627.1"/>
    <property type="molecule type" value="Genomic_DNA"/>
</dbReference>
<reference evidence="2 3" key="1">
    <citation type="journal article" date="2019" name="Int. J. Syst. Evol. Microbiol.">
        <title>The Global Catalogue of Microorganisms (GCM) 10K type strain sequencing project: providing services to taxonomists for standard genome sequencing and annotation.</title>
        <authorList>
            <consortium name="The Broad Institute Genomics Platform"/>
            <consortium name="The Broad Institute Genome Sequencing Center for Infectious Disease"/>
            <person name="Wu L."/>
            <person name="Ma J."/>
        </authorList>
    </citation>
    <scope>NUCLEOTIDE SEQUENCE [LARGE SCALE GENOMIC DNA]</scope>
    <source>
        <strain evidence="2 3">JCM 14046</strain>
    </source>
</reference>
<dbReference type="RefSeq" id="WP_344006226.1">
    <property type="nucleotide sequence ID" value="NZ_BAAAMY010000004.1"/>
</dbReference>